<dbReference type="EMBL" id="CACRXK020000815">
    <property type="protein sequence ID" value="CAB3984998.1"/>
    <property type="molecule type" value="Genomic_DNA"/>
</dbReference>
<proteinExistence type="predicted"/>
<gene>
    <name evidence="1" type="ORF">PACLA_8A037747</name>
</gene>
<name>A0A7D9DH03_PARCT</name>
<reference evidence="1" key="1">
    <citation type="submission" date="2020-04" db="EMBL/GenBank/DDBJ databases">
        <authorList>
            <person name="Alioto T."/>
            <person name="Alioto T."/>
            <person name="Gomez Garrido J."/>
        </authorList>
    </citation>
    <scope>NUCLEOTIDE SEQUENCE</scope>
    <source>
        <strain evidence="1">A484AB</strain>
    </source>
</reference>
<comment type="caution">
    <text evidence="1">The sequence shown here is derived from an EMBL/GenBank/DDBJ whole genome shotgun (WGS) entry which is preliminary data.</text>
</comment>
<dbReference type="Proteomes" id="UP001152795">
    <property type="component" value="Unassembled WGS sequence"/>
</dbReference>
<organism evidence="1 2">
    <name type="scientific">Paramuricea clavata</name>
    <name type="common">Red gorgonian</name>
    <name type="synonym">Violescent sea-whip</name>
    <dbReference type="NCBI Taxonomy" id="317549"/>
    <lineage>
        <taxon>Eukaryota</taxon>
        <taxon>Metazoa</taxon>
        <taxon>Cnidaria</taxon>
        <taxon>Anthozoa</taxon>
        <taxon>Octocorallia</taxon>
        <taxon>Malacalcyonacea</taxon>
        <taxon>Plexauridae</taxon>
        <taxon>Paramuricea</taxon>
    </lineage>
</organism>
<accession>A0A7D9DH03</accession>
<evidence type="ECO:0000313" key="2">
    <source>
        <dbReference type="Proteomes" id="UP001152795"/>
    </source>
</evidence>
<feature type="non-terminal residue" evidence="1">
    <location>
        <position position="1"/>
    </location>
</feature>
<sequence length="123" mass="13902">FTGVIFVDEATKEKAAFNKSGPAVTFSGNYNKKADVFRLWTAQGVASTDYKYQMLICDTDFYKGLHFSGYIDGCFKECDVWCNDNNSPYFRTSPVSYPDYQGVAFNENGHRMLSNRLISAGIR</sequence>
<keyword evidence="2" id="KW-1185">Reference proteome</keyword>
<protein>
    <submittedName>
        <fullName evidence="1">Uncharacterized protein</fullName>
    </submittedName>
</protein>
<evidence type="ECO:0000313" key="1">
    <source>
        <dbReference type="EMBL" id="CAB3984998.1"/>
    </source>
</evidence>
<dbReference type="OrthoDB" id="5952718at2759"/>
<dbReference type="AlphaFoldDB" id="A0A7D9DH03"/>